<dbReference type="InterPro" id="IPR008532">
    <property type="entry name" value="NFACT_RNA-bd"/>
</dbReference>
<dbReference type="RefSeq" id="WP_379787650.1">
    <property type="nucleotide sequence ID" value="NZ_JBHSHL010000013.1"/>
</dbReference>
<evidence type="ECO:0000256" key="1">
    <source>
        <dbReference type="ARBA" id="ARBA00022555"/>
    </source>
</evidence>
<dbReference type="Proteomes" id="UP001595916">
    <property type="component" value="Unassembled WGS sequence"/>
</dbReference>
<organism evidence="7 8">
    <name type="scientific">Filifactor villosus</name>
    <dbReference type="NCBI Taxonomy" id="29374"/>
    <lineage>
        <taxon>Bacteria</taxon>
        <taxon>Bacillati</taxon>
        <taxon>Bacillota</taxon>
        <taxon>Clostridia</taxon>
        <taxon>Peptostreptococcales</taxon>
        <taxon>Filifactoraceae</taxon>
        <taxon>Filifactor</taxon>
    </lineage>
</organism>
<dbReference type="PANTHER" id="PTHR15239">
    <property type="entry name" value="NUCLEAR EXPORT MEDIATOR FACTOR NEMF"/>
    <property type="match status" value="1"/>
</dbReference>
<accession>A0ABV9QJV4</accession>
<proteinExistence type="inferred from homology"/>
<evidence type="ECO:0000256" key="5">
    <source>
        <dbReference type="HAMAP-Rule" id="MF_00844"/>
    </source>
</evidence>
<keyword evidence="1 5" id="KW-0820">tRNA-binding</keyword>
<dbReference type="HAMAP" id="MF_00844_B">
    <property type="entry name" value="RqcH_B"/>
    <property type="match status" value="1"/>
</dbReference>
<dbReference type="InterPro" id="IPR043682">
    <property type="entry name" value="RqcH_bacterial"/>
</dbReference>
<evidence type="ECO:0000313" key="8">
    <source>
        <dbReference type="Proteomes" id="UP001595916"/>
    </source>
</evidence>
<evidence type="ECO:0000256" key="2">
    <source>
        <dbReference type="ARBA" id="ARBA00022730"/>
    </source>
</evidence>
<dbReference type="InterPro" id="IPR051608">
    <property type="entry name" value="RQC_Subunit_NEMF"/>
</dbReference>
<keyword evidence="3 5" id="KW-0694">RNA-binding</keyword>
<sequence length="588" mass="67817">MALDAITLRAITHELKTALDGGKIDKITQPEKDELIFTIRSQKTNYRLLVSASSSNARIHLLDDTRKENPLSAPMFLMLLRKHIGNASIININQRGNERIVEILMEAYDELRILKRKLLIIELMGKHSNIILVNEEDRKIIDSIKRVSLNVSSVREVLPGLTYHYPPTKDKINPIVSLEQDVFFELFKTSNLPAYKFFYQTYEGFSPTIGKELCYRSGIDPEEPAQALSDIKTERLWGSLERLVSSVQKHEYSPCIATEPSPYRIIDFSSVHLTQYEKEGLIPYRSTNEACLHYYVLKDRTERISQKTSDLRKRVQTRLDMLKNKTEKQNGELSSSLALDKERHYGELLTAYIYLLHKGMKEVMVKDFYNENRTITIPLDEHKTPSENVQRYFKRYRKSKNRIHELTAQIEQSTAEILYLENVLFSISQLEDLSDIKEIQEELYREGYIRRPAEKKAKKVQLQSEPMKFVSSDGTPIYVGKNNTQNDNLTLKQSSPQDIWMHTKDIPGSHVIINAKLNDVSRTTLEEGAKLAAYFSKAKFSSNVPVDYTERKNVKKPNGAKPGMVIYEKNSTLYVTPEEGLIELLKVK</sequence>
<dbReference type="PANTHER" id="PTHR15239:SF6">
    <property type="entry name" value="RIBOSOME QUALITY CONTROL COMPLEX SUBUNIT NEMF"/>
    <property type="match status" value="1"/>
</dbReference>
<protein>
    <recommendedName>
        <fullName evidence="5">Rqc2 homolog RqcH</fullName>
        <shortName evidence="5">RqcH</shortName>
    </recommendedName>
</protein>
<name>A0ABV9QJV4_9FIRM</name>
<dbReference type="Gene3D" id="1.10.8.50">
    <property type="match status" value="1"/>
</dbReference>
<evidence type="ECO:0000313" key="7">
    <source>
        <dbReference type="EMBL" id="MFC4804158.1"/>
    </source>
</evidence>
<dbReference type="Pfam" id="PF05833">
    <property type="entry name" value="NFACT_N"/>
    <property type="match status" value="1"/>
</dbReference>
<comment type="function">
    <text evidence="5">Key component of the ribosome quality control system (RQC), a ribosome-associated complex that mediates the extraction of incompletely synthesized nascent chains from stalled ribosomes and their subsequent degradation. RqcH recruits Ala-charged tRNA, and with RqcP directs the elongation of stalled nascent chains on 50S ribosomal subunits, leading to non-templated C-terminal alanine extensions (Ala tail). The Ala tail promotes nascent chain degradation. May add between 1 and at least 8 Ala residues. Binds to stalled 50S ribosomal subunits.</text>
</comment>
<evidence type="ECO:0000256" key="4">
    <source>
        <dbReference type="ARBA" id="ARBA00022917"/>
    </source>
</evidence>
<comment type="subunit">
    <text evidence="5">Associates with stalled 50S ribosomal subunits. Binds to RqcP.</text>
</comment>
<comment type="similarity">
    <text evidence="5">Belongs to the NEMF family.</text>
</comment>
<keyword evidence="8" id="KW-1185">Reference proteome</keyword>
<keyword evidence="4 5" id="KW-0648">Protein biosynthesis</keyword>
<comment type="caution">
    <text evidence="7">The sequence shown here is derived from an EMBL/GenBank/DDBJ whole genome shotgun (WGS) entry which is preliminary data.</text>
</comment>
<dbReference type="Pfam" id="PF05670">
    <property type="entry name" value="NFACT-R_1"/>
    <property type="match status" value="1"/>
</dbReference>
<gene>
    <name evidence="5" type="primary">rqcH</name>
    <name evidence="7" type="ORF">ACFO4R_03605</name>
</gene>
<evidence type="ECO:0000259" key="6">
    <source>
        <dbReference type="Pfam" id="PF05670"/>
    </source>
</evidence>
<keyword evidence="2 5" id="KW-0699">rRNA-binding</keyword>
<evidence type="ECO:0000256" key="3">
    <source>
        <dbReference type="ARBA" id="ARBA00022884"/>
    </source>
</evidence>
<reference evidence="8" key="1">
    <citation type="journal article" date="2019" name="Int. J. Syst. Evol. Microbiol.">
        <title>The Global Catalogue of Microorganisms (GCM) 10K type strain sequencing project: providing services to taxonomists for standard genome sequencing and annotation.</title>
        <authorList>
            <consortium name="The Broad Institute Genomics Platform"/>
            <consortium name="The Broad Institute Genome Sequencing Center for Infectious Disease"/>
            <person name="Wu L."/>
            <person name="Ma J."/>
        </authorList>
    </citation>
    <scope>NUCLEOTIDE SEQUENCE [LARGE SCALE GENOMIC DNA]</scope>
    <source>
        <strain evidence="8">CCUG 46385</strain>
    </source>
</reference>
<feature type="domain" description="NFACT RNA-binding" evidence="6">
    <location>
        <begin position="468"/>
        <end position="563"/>
    </location>
</feature>
<dbReference type="Gene3D" id="2.30.310.10">
    <property type="entry name" value="ibrinogen binding protein from staphylococcus aureus domain"/>
    <property type="match status" value="1"/>
</dbReference>
<dbReference type="EMBL" id="JBHSHL010000013">
    <property type="protein sequence ID" value="MFC4804158.1"/>
    <property type="molecule type" value="Genomic_DNA"/>
</dbReference>